<dbReference type="Proteomes" id="UP000198976">
    <property type="component" value="Chromosome I"/>
</dbReference>
<reference evidence="2 3" key="1">
    <citation type="submission" date="2016-10" db="EMBL/GenBank/DDBJ databases">
        <authorList>
            <person name="Varghese N."/>
            <person name="Submissions S."/>
        </authorList>
    </citation>
    <scope>NUCLEOTIDE SEQUENCE [LARGE SCALE GENOMIC DNA]</scope>
    <source>
        <strain evidence="2 3">DSM 9169</strain>
    </source>
</reference>
<evidence type="ECO:0000313" key="2">
    <source>
        <dbReference type="EMBL" id="SDU01783.1"/>
    </source>
</evidence>
<dbReference type="EMBL" id="LT629792">
    <property type="protein sequence ID" value="SDU01783.1"/>
    <property type="molecule type" value="Genomic_DNA"/>
</dbReference>
<evidence type="ECO:0008006" key="4">
    <source>
        <dbReference type="Google" id="ProtNLM"/>
    </source>
</evidence>
<feature type="compositionally biased region" description="Low complexity" evidence="1">
    <location>
        <begin position="123"/>
        <end position="132"/>
    </location>
</feature>
<gene>
    <name evidence="2" type="ORF">SAMN04489714_1647</name>
</gene>
<sequence length="330" mass="35428">MSREMNEHENAAESVRQWPLWHWFAPAETLRQEVPSWVTIPPIPQRLAVAANDLVGAARRRLQLMTSVVCDTLSAAGDSSGSQNGSDDSAASPSAGPQSPSPITVTSSALAQPATDAGTSTQPAASAHTPATLAASTATPDCAARPVAIGIPGIWESRHYLDPWARALADAGWDARILEGVRAMRRPIDTIAQMAERYLARENLTHVLLYSHSKGGLVAKAIMAGPEGWRIRHLITFATPFDGAPIARLLPIPSLRELSPGSPAIRPLASRTDLNARITQIEATWDENVPPTTLPGAHRRVILPIYGHGQMLESRGAARTLVQLAEPYRC</sequence>
<dbReference type="InterPro" id="IPR029058">
    <property type="entry name" value="AB_hydrolase_fold"/>
</dbReference>
<name>A0ABY0VA64_9ACTO</name>
<proteinExistence type="predicted"/>
<dbReference type="SUPFAM" id="SSF53474">
    <property type="entry name" value="alpha/beta-Hydrolases"/>
    <property type="match status" value="1"/>
</dbReference>
<organism evidence="2 3">
    <name type="scientific">Schaalia radingae</name>
    <dbReference type="NCBI Taxonomy" id="131110"/>
    <lineage>
        <taxon>Bacteria</taxon>
        <taxon>Bacillati</taxon>
        <taxon>Actinomycetota</taxon>
        <taxon>Actinomycetes</taxon>
        <taxon>Actinomycetales</taxon>
        <taxon>Actinomycetaceae</taxon>
        <taxon>Schaalia</taxon>
    </lineage>
</organism>
<accession>A0ABY0VA64</accession>
<feature type="compositionally biased region" description="Low complexity" evidence="1">
    <location>
        <begin position="76"/>
        <end position="102"/>
    </location>
</feature>
<evidence type="ECO:0000256" key="1">
    <source>
        <dbReference type="SAM" id="MobiDB-lite"/>
    </source>
</evidence>
<feature type="region of interest" description="Disordered" evidence="1">
    <location>
        <begin position="76"/>
        <end position="132"/>
    </location>
</feature>
<evidence type="ECO:0000313" key="3">
    <source>
        <dbReference type="Proteomes" id="UP000198976"/>
    </source>
</evidence>
<keyword evidence="3" id="KW-1185">Reference proteome</keyword>
<protein>
    <recommendedName>
        <fullName evidence="4">Alpha/beta hydrolase</fullName>
    </recommendedName>
</protein>
<dbReference type="Gene3D" id="3.40.50.1820">
    <property type="entry name" value="alpha/beta hydrolase"/>
    <property type="match status" value="1"/>
</dbReference>